<protein>
    <submittedName>
        <fullName evidence="3">Energy transducer TonB</fullName>
    </submittedName>
</protein>
<dbReference type="SUPFAM" id="SSF74653">
    <property type="entry name" value="TolA/TonB C-terminal domain"/>
    <property type="match status" value="1"/>
</dbReference>
<gene>
    <name evidence="3" type="ORF">ACFOEB_03440</name>
</gene>
<accession>A0ABV7HNE9</accession>
<sequence>MKSTHRRAIALSLGVLLVAILIGAEQWLQNQPLLQPDQVEVRSIELSAPPPPPPPPKPQTQQQSTATAVELNIAGGGASVELGVPELDAQLELAEPEVPQLASTPEWSTQLTVNWEAFGLAELDQLPQVVNSPRTVFPNSLVRRGITQATVELDVMIDENGHVSLRGVRSNPYPELQPLIDKVVQKTRFTSPTKKGQPVRAVFTWPVEFAK</sequence>
<feature type="domain" description="TonB C-terminal" evidence="2">
    <location>
        <begin position="135"/>
        <end position="209"/>
    </location>
</feature>
<dbReference type="EMBL" id="JBHRTL010000004">
    <property type="protein sequence ID" value="MFC3154243.1"/>
    <property type="molecule type" value="Genomic_DNA"/>
</dbReference>
<evidence type="ECO:0000256" key="1">
    <source>
        <dbReference type="SAM" id="MobiDB-lite"/>
    </source>
</evidence>
<dbReference type="Proteomes" id="UP001595548">
    <property type="component" value="Unassembled WGS sequence"/>
</dbReference>
<keyword evidence="4" id="KW-1185">Reference proteome</keyword>
<comment type="caution">
    <text evidence="3">The sequence shown here is derived from an EMBL/GenBank/DDBJ whole genome shotgun (WGS) entry which is preliminary data.</text>
</comment>
<evidence type="ECO:0000313" key="4">
    <source>
        <dbReference type="Proteomes" id="UP001595548"/>
    </source>
</evidence>
<evidence type="ECO:0000313" key="3">
    <source>
        <dbReference type="EMBL" id="MFC3154243.1"/>
    </source>
</evidence>
<dbReference type="RefSeq" id="WP_382414392.1">
    <property type="nucleotide sequence ID" value="NZ_AP031500.1"/>
</dbReference>
<reference evidence="4" key="1">
    <citation type="journal article" date="2019" name="Int. J. Syst. Evol. Microbiol.">
        <title>The Global Catalogue of Microorganisms (GCM) 10K type strain sequencing project: providing services to taxonomists for standard genome sequencing and annotation.</title>
        <authorList>
            <consortium name="The Broad Institute Genomics Platform"/>
            <consortium name="The Broad Institute Genome Sequencing Center for Infectious Disease"/>
            <person name="Wu L."/>
            <person name="Ma J."/>
        </authorList>
    </citation>
    <scope>NUCLEOTIDE SEQUENCE [LARGE SCALE GENOMIC DNA]</scope>
    <source>
        <strain evidence="4">KCTC 52141</strain>
    </source>
</reference>
<name>A0ABV7HNE9_9GAMM</name>
<feature type="region of interest" description="Disordered" evidence="1">
    <location>
        <begin position="44"/>
        <end position="63"/>
    </location>
</feature>
<dbReference type="Gene3D" id="3.30.1150.10">
    <property type="match status" value="1"/>
</dbReference>
<evidence type="ECO:0000259" key="2">
    <source>
        <dbReference type="Pfam" id="PF03544"/>
    </source>
</evidence>
<dbReference type="InterPro" id="IPR037682">
    <property type="entry name" value="TonB_C"/>
</dbReference>
<proteinExistence type="predicted"/>
<dbReference type="Pfam" id="PF03544">
    <property type="entry name" value="TonB_C"/>
    <property type="match status" value="1"/>
</dbReference>
<feature type="compositionally biased region" description="Pro residues" evidence="1">
    <location>
        <begin position="48"/>
        <end position="58"/>
    </location>
</feature>
<organism evidence="3 4">
    <name type="scientific">Gilvimarinus japonicus</name>
    <dbReference type="NCBI Taxonomy" id="1796469"/>
    <lineage>
        <taxon>Bacteria</taxon>
        <taxon>Pseudomonadati</taxon>
        <taxon>Pseudomonadota</taxon>
        <taxon>Gammaproteobacteria</taxon>
        <taxon>Cellvibrionales</taxon>
        <taxon>Cellvibrionaceae</taxon>
        <taxon>Gilvimarinus</taxon>
    </lineage>
</organism>